<sequence>RVAPHAAASHPGRSPSHARHLLRHHGSRLDCVCLQTPATTAPPRASAQPGAAECA</sequence>
<evidence type="ECO:0000313" key="3">
    <source>
        <dbReference type="Proteomes" id="UP001066276"/>
    </source>
</evidence>
<feature type="region of interest" description="Disordered" evidence="1">
    <location>
        <begin position="1"/>
        <end position="20"/>
    </location>
</feature>
<feature type="non-terminal residue" evidence="2">
    <location>
        <position position="55"/>
    </location>
</feature>
<proteinExistence type="predicted"/>
<comment type="caution">
    <text evidence="2">The sequence shown here is derived from an EMBL/GenBank/DDBJ whole genome shotgun (WGS) entry which is preliminary data.</text>
</comment>
<evidence type="ECO:0000313" key="2">
    <source>
        <dbReference type="EMBL" id="KAJ1194568.1"/>
    </source>
</evidence>
<organism evidence="2 3">
    <name type="scientific">Pleurodeles waltl</name>
    <name type="common">Iberian ribbed newt</name>
    <dbReference type="NCBI Taxonomy" id="8319"/>
    <lineage>
        <taxon>Eukaryota</taxon>
        <taxon>Metazoa</taxon>
        <taxon>Chordata</taxon>
        <taxon>Craniata</taxon>
        <taxon>Vertebrata</taxon>
        <taxon>Euteleostomi</taxon>
        <taxon>Amphibia</taxon>
        <taxon>Batrachia</taxon>
        <taxon>Caudata</taxon>
        <taxon>Salamandroidea</taxon>
        <taxon>Salamandridae</taxon>
        <taxon>Pleurodelinae</taxon>
        <taxon>Pleurodeles</taxon>
    </lineage>
</organism>
<keyword evidence="3" id="KW-1185">Reference proteome</keyword>
<evidence type="ECO:0000256" key="1">
    <source>
        <dbReference type="SAM" id="MobiDB-lite"/>
    </source>
</evidence>
<accession>A0AAV7UZM2</accession>
<dbReference type="AlphaFoldDB" id="A0AAV7UZM2"/>
<dbReference type="EMBL" id="JANPWB010000004">
    <property type="protein sequence ID" value="KAJ1194568.1"/>
    <property type="molecule type" value="Genomic_DNA"/>
</dbReference>
<protein>
    <submittedName>
        <fullName evidence="2">Uncharacterized protein</fullName>
    </submittedName>
</protein>
<reference evidence="2" key="1">
    <citation type="journal article" date="2022" name="bioRxiv">
        <title>Sequencing and chromosome-scale assembly of the giantPleurodeles waltlgenome.</title>
        <authorList>
            <person name="Brown T."/>
            <person name="Elewa A."/>
            <person name="Iarovenko S."/>
            <person name="Subramanian E."/>
            <person name="Araus A.J."/>
            <person name="Petzold A."/>
            <person name="Susuki M."/>
            <person name="Suzuki K.-i.T."/>
            <person name="Hayashi T."/>
            <person name="Toyoda A."/>
            <person name="Oliveira C."/>
            <person name="Osipova E."/>
            <person name="Leigh N.D."/>
            <person name="Simon A."/>
            <person name="Yun M.H."/>
        </authorList>
    </citation>
    <scope>NUCLEOTIDE SEQUENCE</scope>
    <source>
        <strain evidence="2">20211129_DDA</strain>
        <tissue evidence="2">Liver</tissue>
    </source>
</reference>
<name>A0AAV7UZM2_PLEWA</name>
<dbReference type="Proteomes" id="UP001066276">
    <property type="component" value="Chromosome 2_2"/>
</dbReference>
<gene>
    <name evidence="2" type="ORF">NDU88_003856</name>
</gene>
<feature type="non-terminal residue" evidence="2">
    <location>
        <position position="1"/>
    </location>
</feature>